<gene>
    <name evidence="2" type="ORF">HRU87_00710</name>
</gene>
<evidence type="ECO:0008006" key="4">
    <source>
        <dbReference type="Google" id="ProtNLM"/>
    </source>
</evidence>
<feature type="signal peptide" evidence="1">
    <location>
        <begin position="1"/>
        <end position="24"/>
    </location>
</feature>
<feature type="chain" id="PRO_5028929602" description="M6 family metalloprotease domain-containing protein" evidence="1">
    <location>
        <begin position="25"/>
        <end position="609"/>
    </location>
</feature>
<reference evidence="2 3" key="1">
    <citation type="submission" date="2020-05" db="EMBL/GenBank/DDBJ databases">
        <title>Aquirufa sp. strain 15G-AUS-rot a new Aquirufa species.</title>
        <authorList>
            <person name="Pitt A."/>
            <person name="Hahn M.W."/>
        </authorList>
    </citation>
    <scope>NUCLEOTIDE SEQUENCE [LARGE SCALE GENOMIC DNA]</scope>
    <source>
        <strain evidence="2 3">15G-AUS-rot</strain>
    </source>
</reference>
<dbReference type="EMBL" id="CP054056">
    <property type="protein sequence ID" value="QKJ24765.1"/>
    <property type="molecule type" value="Genomic_DNA"/>
</dbReference>
<dbReference type="AlphaFoldDB" id="A0A7D4PY42"/>
<evidence type="ECO:0000313" key="3">
    <source>
        <dbReference type="Proteomes" id="UP000501003"/>
    </source>
</evidence>
<sequence length="609" mass="66982">MKRFISMALAALLLAGFQSQGATAATVTKVQFVAGFSGTNVKLSSSQAALIKKAWSKYPLAETVHCLALVQKSKDTVYARARAKSACDYLKKLDGDLRTFVITADTNLAKDSGQIELQFRWSTTTANQPAVKMVETEAITFKINPNYQVGKPCGGGFGWQVLGNDAQGKPAYLKCAMKSGGSGLFQLDSSMPKIDPVTRKPLVPETVPTKSLFGYSPNLYIVPKVVTTAPKTTLSAGSFTDYSKCKVAAGDDGSLDKGFGFPLPELRADLKPNFKILVIPVQFTDHLTKNKPADDMGDVVSALTNFYTRASSVPVSFDWTIPDSYYQMGKSIDSFKLGIEFDKTFNTDFWTNYRKYLQAAIDLVDKDYDFSKYDAVIIEEPRTVTDAEHGMFIPHAPGKAGESDGLYSDEGQILNLLVTGNDESRDVPNWLHEFGHLFGLPDRNWQVGSKNGFDLMWGWYGSPELAAWNRWLLGVLKDSQVDCKTDQESSIHLVQPVAWVGDYKKAVVIPVSDHEVIVVESRRRQGYDALFGKESEGAYAYRIDTSAKIYSPDTKKPVDVLAPKRSKPIMDWALDAALDPGESVSSDGWKIEVLESGAFGDVIKVSKVN</sequence>
<dbReference type="Proteomes" id="UP000501003">
    <property type="component" value="Chromosome"/>
</dbReference>
<accession>A0A7D4PY42</accession>
<dbReference type="RefSeq" id="WP_173493064.1">
    <property type="nucleotide sequence ID" value="NZ_CP054056.1"/>
</dbReference>
<keyword evidence="1" id="KW-0732">Signal</keyword>
<dbReference type="PANTHER" id="PTHR41775:SF1">
    <property type="entry name" value="PEPTIDASE M6-LIKE DOMAIN-CONTAINING PROTEIN"/>
    <property type="match status" value="1"/>
</dbReference>
<evidence type="ECO:0000256" key="1">
    <source>
        <dbReference type="SAM" id="SignalP"/>
    </source>
</evidence>
<keyword evidence="3" id="KW-1185">Reference proteome</keyword>
<protein>
    <recommendedName>
        <fullName evidence="4">M6 family metalloprotease domain-containing protein</fullName>
    </recommendedName>
</protein>
<evidence type="ECO:0000313" key="2">
    <source>
        <dbReference type="EMBL" id="QKJ24765.1"/>
    </source>
</evidence>
<organism evidence="2 3">
    <name type="scientific">Aquiluna borgnonia</name>
    <dbReference type="NCBI Taxonomy" id="2499157"/>
    <lineage>
        <taxon>Bacteria</taxon>
        <taxon>Bacillati</taxon>
        <taxon>Actinomycetota</taxon>
        <taxon>Actinomycetes</taxon>
        <taxon>Micrococcales</taxon>
        <taxon>Microbacteriaceae</taxon>
        <taxon>Luna cluster</taxon>
        <taxon>Luna-1 subcluster</taxon>
        <taxon>Aquiluna</taxon>
    </lineage>
</organism>
<dbReference type="PANTHER" id="PTHR41775">
    <property type="entry name" value="SECRETED PROTEIN-RELATED"/>
    <property type="match status" value="1"/>
</dbReference>
<dbReference type="KEGG" id="aqg:HRU87_00710"/>
<name>A0A7D4PY42_9MICO</name>
<proteinExistence type="predicted"/>